<protein>
    <submittedName>
        <fullName evidence="1">CS1 type fimbrial major subunit</fullName>
    </submittedName>
</protein>
<organism evidence="1 2">
    <name type="scientific">Pseudomonas neuropathica</name>
    <dbReference type="NCBI Taxonomy" id="2730425"/>
    <lineage>
        <taxon>Bacteria</taxon>
        <taxon>Pseudomonadati</taxon>
        <taxon>Pseudomonadota</taxon>
        <taxon>Gammaproteobacteria</taxon>
        <taxon>Pseudomonadales</taxon>
        <taxon>Pseudomonadaceae</taxon>
        <taxon>Pseudomonas</taxon>
    </lineage>
</organism>
<sequence>MFKKFAIAVPMTLLALSTSMAFAAEEARTSINITADIPSKVFHAQPVNPDFGKDENMRYQLGTGTLTDVAGMFDIQHTNGSVNAYVEGGPQPLFNGNPAQNIPLTYTFNGVTLTGTSQEVVGDTESNGGMRAEMRITAAKPGDGQTGLYTANPVVVFDAIPRITQ</sequence>
<evidence type="ECO:0000313" key="2">
    <source>
        <dbReference type="Proteomes" id="UP001622950"/>
    </source>
</evidence>
<keyword evidence="2" id="KW-1185">Reference proteome</keyword>
<reference evidence="1" key="1">
    <citation type="submission" date="2024-11" db="EMBL/GenBank/DDBJ databases">
        <authorList>
            <person name="Lucas J.A."/>
        </authorList>
    </citation>
    <scope>NUCLEOTIDE SEQUENCE</scope>
    <source>
        <strain evidence="1">Z 8.8</strain>
    </source>
</reference>
<comment type="caution">
    <text evidence="1">The sequence shown here is derived from an EMBL/GenBank/DDBJ whole genome shotgun (WGS) entry which is preliminary data.</text>
</comment>
<evidence type="ECO:0000313" key="1">
    <source>
        <dbReference type="EMBL" id="MFK9081697.1"/>
    </source>
</evidence>
<dbReference type="Proteomes" id="UP001622950">
    <property type="component" value="Unassembled WGS sequence"/>
</dbReference>
<gene>
    <name evidence="1" type="ORF">ACJEBM_13550</name>
</gene>
<name>A0ACC7MVV5_9PSED</name>
<proteinExistence type="predicted"/>
<dbReference type="EMBL" id="JBJHQE010000021">
    <property type="protein sequence ID" value="MFK9081697.1"/>
    <property type="molecule type" value="Genomic_DNA"/>
</dbReference>
<accession>A0ACC7MVV5</accession>